<dbReference type="GO" id="GO:0005509">
    <property type="term" value="F:calcium ion binding"/>
    <property type="evidence" value="ECO:0007669"/>
    <property type="project" value="InterPro"/>
</dbReference>
<evidence type="ECO:0000259" key="2">
    <source>
        <dbReference type="Pfam" id="PF01789"/>
    </source>
</evidence>
<dbReference type="GO" id="GO:0015979">
    <property type="term" value="P:photosynthesis"/>
    <property type="evidence" value="ECO:0007669"/>
    <property type="project" value="InterPro"/>
</dbReference>
<name>A0A150GWX8_GONPE</name>
<dbReference type="AlphaFoldDB" id="A0A150GWX8"/>
<dbReference type="EMBL" id="LSYV01000006">
    <property type="protein sequence ID" value="KXZ54314.1"/>
    <property type="molecule type" value="Genomic_DNA"/>
</dbReference>
<feature type="domain" description="PsbP C-terminal" evidence="2">
    <location>
        <begin position="134"/>
        <end position="258"/>
    </location>
</feature>
<accession>A0A150GWX8</accession>
<evidence type="ECO:0000313" key="4">
    <source>
        <dbReference type="Proteomes" id="UP000075714"/>
    </source>
</evidence>
<keyword evidence="4" id="KW-1185">Reference proteome</keyword>
<dbReference type="GO" id="GO:0009654">
    <property type="term" value="C:photosystem II oxygen evolving complex"/>
    <property type="evidence" value="ECO:0007669"/>
    <property type="project" value="InterPro"/>
</dbReference>
<dbReference type="InterPro" id="IPR016123">
    <property type="entry name" value="Mog1/PsbP_a/b/a-sand"/>
</dbReference>
<dbReference type="PANTHER" id="PTHR31407">
    <property type="match status" value="1"/>
</dbReference>
<dbReference type="Proteomes" id="UP000075714">
    <property type="component" value="Unassembled WGS sequence"/>
</dbReference>
<dbReference type="PANTHER" id="PTHR31407:SF16">
    <property type="entry name" value="PSBP DOMAIN-CONTAINING PROTEIN 7, CHLOROPLASTIC"/>
    <property type="match status" value="1"/>
</dbReference>
<dbReference type="GO" id="GO:0019898">
    <property type="term" value="C:extrinsic component of membrane"/>
    <property type="evidence" value="ECO:0007669"/>
    <property type="project" value="InterPro"/>
</dbReference>
<sequence length="260" mass="27091">MYLLACSLTALGGNLGGVTSWLLGLDGGKLAGQLRADVLVPVRGSKRCVEATYGFEFTYPSSWLGDQTVAYRAAKRAEAERGGPPGADYNNIDFPPLGGSPSGRGAGGAAAGRRQRAASVAEPVVAFGPPGTTGEENVSVIVAPIAPGFTLQSLGDPRAAGERLLASLAPEGSGLEAILLKAEARFGEAPSSSRGVISGAPQLYYTLEYTVRGPRFHRHNVSVYTSRSDLLYTFNAQCPEPRWSTDGAALVASAESFRLS</sequence>
<comment type="caution">
    <text evidence="3">The sequence shown here is derived from an EMBL/GenBank/DDBJ whole genome shotgun (WGS) entry which is preliminary data.</text>
</comment>
<dbReference type="Gene3D" id="3.40.1000.10">
    <property type="entry name" value="Mog1/PsbP, alpha/beta/alpha sandwich"/>
    <property type="match status" value="1"/>
</dbReference>
<protein>
    <recommendedName>
        <fullName evidence="2">PsbP C-terminal domain-containing protein</fullName>
    </recommendedName>
</protein>
<gene>
    <name evidence="3" type="ORF">GPECTOR_5g399</name>
</gene>
<proteinExistence type="predicted"/>
<feature type="compositionally biased region" description="Gly residues" evidence="1">
    <location>
        <begin position="100"/>
        <end position="110"/>
    </location>
</feature>
<evidence type="ECO:0000256" key="1">
    <source>
        <dbReference type="SAM" id="MobiDB-lite"/>
    </source>
</evidence>
<evidence type="ECO:0000313" key="3">
    <source>
        <dbReference type="EMBL" id="KXZ54314.1"/>
    </source>
</evidence>
<organism evidence="3 4">
    <name type="scientific">Gonium pectorale</name>
    <name type="common">Green alga</name>
    <dbReference type="NCBI Taxonomy" id="33097"/>
    <lineage>
        <taxon>Eukaryota</taxon>
        <taxon>Viridiplantae</taxon>
        <taxon>Chlorophyta</taxon>
        <taxon>core chlorophytes</taxon>
        <taxon>Chlorophyceae</taxon>
        <taxon>CS clade</taxon>
        <taxon>Chlamydomonadales</taxon>
        <taxon>Volvocaceae</taxon>
        <taxon>Gonium</taxon>
    </lineage>
</organism>
<feature type="region of interest" description="Disordered" evidence="1">
    <location>
        <begin position="76"/>
        <end position="113"/>
    </location>
</feature>
<dbReference type="STRING" id="33097.A0A150GWX8"/>
<dbReference type="InterPro" id="IPR002683">
    <property type="entry name" value="PsbP_C"/>
</dbReference>
<dbReference type="Pfam" id="PF01789">
    <property type="entry name" value="PsbP"/>
    <property type="match status" value="1"/>
</dbReference>
<dbReference type="OrthoDB" id="414405at2759"/>
<dbReference type="SUPFAM" id="SSF55724">
    <property type="entry name" value="Mog1p/PsbP-like"/>
    <property type="match status" value="1"/>
</dbReference>
<dbReference type="NCBIfam" id="NF040946">
    <property type="entry name" value="PSII_PsbP"/>
    <property type="match status" value="1"/>
</dbReference>
<reference evidence="4" key="1">
    <citation type="journal article" date="2016" name="Nat. Commun.">
        <title>The Gonium pectorale genome demonstrates co-option of cell cycle regulation during the evolution of multicellularity.</title>
        <authorList>
            <person name="Hanschen E.R."/>
            <person name="Marriage T.N."/>
            <person name="Ferris P.J."/>
            <person name="Hamaji T."/>
            <person name="Toyoda A."/>
            <person name="Fujiyama A."/>
            <person name="Neme R."/>
            <person name="Noguchi H."/>
            <person name="Minakuchi Y."/>
            <person name="Suzuki M."/>
            <person name="Kawai-Toyooka H."/>
            <person name="Smith D.R."/>
            <person name="Sparks H."/>
            <person name="Anderson J."/>
            <person name="Bakaric R."/>
            <person name="Luria V."/>
            <person name="Karger A."/>
            <person name="Kirschner M.W."/>
            <person name="Durand P.M."/>
            <person name="Michod R.E."/>
            <person name="Nozaki H."/>
            <person name="Olson B.J."/>
        </authorList>
    </citation>
    <scope>NUCLEOTIDE SEQUENCE [LARGE SCALE GENOMIC DNA]</scope>
    <source>
        <strain evidence="4">NIES-2863</strain>
    </source>
</reference>